<evidence type="ECO:0000313" key="2">
    <source>
        <dbReference type="EMBL" id="CAB4199674.1"/>
    </source>
</evidence>
<accession>A0A6J5PVP2</accession>
<protein>
    <submittedName>
        <fullName evidence="1">Uncharacterized protein</fullName>
    </submittedName>
</protein>
<dbReference type="EMBL" id="LR797298">
    <property type="protein sequence ID" value="CAB4199674.1"/>
    <property type="molecule type" value="Genomic_DNA"/>
</dbReference>
<reference evidence="1" key="1">
    <citation type="submission" date="2020-05" db="EMBL/GenBank/DDBJ databases">
        <authorList>
            <person name="Chiriac C."/>
            <person name="Salcher M."/>
            <person name="Ghai R."/>
            <person name="Kavagutti S V."/>
        </authorList>
    </citation>
    <scope>NUCLEOTIDE SEQUENCE</scope>
</reference>
<evidence type="ECO:0000313" key="1">
    <source>
        <dbReference type="EMBL" id="CAB4171514.1"/>
    </source>
</evidence>
<proteinExistence type="predicted"/>
<dbReference type="EMBL" id="LR798390">
    <property type="protein sequence ID" value="CAB5228585.1"/>
    <property type="molecule type" value="Genomic_DNA"/>
</dbReference>
<dbReference type="EMBL" id="LR796879">
    <property type="protein sequence ID" value="CAB4171514.1"/>
    <property type="molecule type" value="Genomic_DNA"/>
</dbReference>
<evidence type="ECO:0000313" key="3">
    <source>
        <dbReference type="EMBL" id="CAB5228585.1"/>
    </source>
</evidence>
<sequence>MKTLACYRVQARSPQLKSRECKGTLTRMYFTRHHADQMARALTLNGMETTVDAISLPDDALTRLTVSP</sequence>
<name>A0A6J5PVP2_9CAUD</name>
<organism evidence="1">
    <name type="scientific">uncultured Caudovirales phage</name>
    <dbReference type="NCBI Taxonomy" id="2100421"/>
    <lineage>
        <taxon>Viruses</taxon>
        <taxon>Duplodnaviria</taxon>
        <taxon>Heunggongvirae</taxon>
        <taxon>Uroviricota</taxon>
        <taxon>Caudoviricetes</taxon>
        <taxon>Peduoviridae</taxon>
        <taxon>Maltschvirus</taxon>
        <taxon>Maltschvirus maltsch</taxon>
    </lineage>
</organism>
<gene>
    <name evidence="2" type="ORF">UFOVP1345_4</name>
    <name evidence="3" type="ORF">UFOVP1542_4</name>
    <name evidence="1" type="ORF">UFOVP920_4</name>
</gene>